<dbReference type="KEGG" id="clup:CLUP02_14012"/>
<dbReference type="PANTHER" id="PTHR19957:SF380">
    <property type="entry name" value="SYNTAXIN FAMILY PROTEIN"/>
    <property type="match status" value="1"/>
</dbReference>
<sequence length="458" mass="49824">MAQYGYVSLSHGADGTHDDEYDLSERGILTDEHRYGGRQNPFDQRDDGPGGGYGGGAPARGPPQQGFGSGPSPYGGGGNRGYNQGPAMGRDQYGANVEMESLAQNASGFGQSSDPNAILNECRSIDQGIDEIEANLNQLRMLQERTLTDADTSANSSTVRQLDALSSETMTLYRGLTDRVRQVKSSPDGQSARNSPQVGRIDRRLKGAIQQYQQVESAFRKRTQDQMARQYRIVRPDADEREVREAVEDAGAGAQIFQQAVMQSGRQAQANAVLNAVQDRQAALMKIEQQLNELAQLFQDMDTLIVQQEAAVTQIEQKGEEVVENLDKGNQEIGTAITTAKATKRKKWWCLGICVLIIIIIAVIVAIYFAIIKPGQAAPAPATTARAKRNIGMLELPDFSNTVPVDTGAAHPQILKTTSRIMRRMVQQGATWEPTATVQDSAVVARFGGKVDMPAVRN</sequence>
<dbReference type="GO" id="GO:0031201">
    <property type="term" value="C:SNARE complex"/>
    <property type="evidence" value="ECO:0007669"/>
    <property type="project" value="TreeGrafter"/>
</dbReference>
<feature type="compositionally biased region" description="Basic and acidic residues" evidence="3">
    <location>
        <begin position="14"/>
        <end position="35"/>
    </location>
</feature>
<evidence type="ECO:0000313" key="7">
    <source>
        <dbReference type="Proteomes" id="UP000830671"/>
    </source>
</evidence>
<dbReference type="CDD" id="cd15849">
    <property type="entry name" value="SNARE_Sso1"/>
    <property type="match status" value="1"/>
</dbReference>
<dbReference type="AlphaFoldDB" id="A0A9Q8T406"/>
<dbReference type="Pfam" id="PF05739">
    <property type="entry name" value="SNARE"/>
    <property type="match status" value="1"/>
</dbReference>
<feature type="coiled-coil region" evidence="2">
    <location>
        <begin position="277"/>
        <end position="307"/>
    </location>
</feature>
<dbReference type="GO" id="GO:0000149">
    <property type="term" value="F:SNARE binding"/>
    <property type="evidence" value="ECO:0007669"/>
    <property type="project" value="TreeGrafter"/>
</dbReference>
<dbReference type="GO" id="GO:0048278">
    <property type="term" value="P:vesicle docking"/>
    <property type="evidence" value="ECO:0007669"/>
    <property type="project" value="TreeGrafter"/>
</dbReference>
<proteinExistence type="inferred from homology"/>
<evidence type="ECO:0000259" key="5">
    <source>
        <dbReference type="PROSITE" id="PS50192"/>
    </source>
</evidence>
<keyword evidence="2" id="KW-0175">Coiled coil</keyword>
<feature type="transmembrane region" description="Helical" evidence="4">
    <location>
        <begin position="348"/>
        <end position="371"/>
    </location>
</feature>
<dbReference type="GO" id="GO:0006886">
    <property type="term" value="P:intracellular protein transport"/>
    <property type="evidence" value="ECO:0007669"/>
    <property type="project" value="TreeGrafter"/>
</dbReference>
<dbReference type="InterPro" id="IPR045242">
    <property type="entry name" value="Syntaxin"/>
</dbReference>
<gene>
    <name evidence="6" type="ORF">CLUP02_14012</name>
</gene>
<evidence type="ECO:0000256" key="3">
    <source>
        <dbReference type="SAM" id="MobiDB-lite"/>
    </source>
</evidence>
<dbReference type="GO" id="GO:0012505">
    <property type="term" value="C:endomembrane system"/>
    <property type="evidence" value="ECO:0007669"/>
    <property type="project" value="TreeGrafter"/>
</dbReference>
<dbReference type="Proteomes" id="UP000830671">
    <property type="component" value="Chromosome 7"/>
</dbReference>
<dbReference type="Gene3D" id="1.20.58.70">
    <property type="match status" value="1"/>
</dbReference>
<keyword evidence="4" id="KW-1133">Transmembrane helix</keyword>
<accession>A0A9Q8T406</accession>
<keyword evidence="4" id="KW-0472">Membrane</keyword>
<dbReference type="SMART" id="SM00397">
    <property type="entry name" value="t_SNARE"/>
    <property type="match status" value="1"/>
</dbReference>
<dbReference type="InterPro" id="IPR000727">
    <property type="entry name" value="T_SNARE_dom"/>
</dbReference>
<feature type="compositionally biased region" description="Gly residues" evidence="3">
    <location>
        <begin position="67"/>
        <end position="80"/>
    </location>
</feature>
<dbReference type="GO" id="GO:0006906">
    <property type="term" value="P:vesicle fusion"/>
    <property type="evidence" value="ECO:0007669"/>
    <property type="project" value="TreeGrafter"/>
</dbReference>
<name>A0A9Q8T406_9PEZI</name>
<dbReference type="SUPFAM" id="SSF47661">
    <property type="entry name" value="t-snare proteins"/>
    <property type="match status" value="1"/>
</dbReference>
<dbReference type="InterPro" id="IPR010989">
    <property type="entry name" value="SNARE"/>
</dbReference>
<keyword evidence="7" id="KW-1185">Reference proteome</keyword>
<dbReference type="EMBL" id="CP019479">
    <property type="protein sequence ID" value="UQC88488.1"/>
    <property type="molecule type" value="Genomic_DNA"/>
</dbReference>
<dbReference type="PROSITE" id="PS50192">
    <property type="entry name" value="T_SNARE"/>
    <property type="match status" value="1"/>
</dbReference>
<feature type="compositionally biased region" description="Gly residues" evidence="3">
    <location>
        <begin position="49"/>
        <end position="58"/>
    </location>
</feature>
<reference evidence="6" key="1">
    <citation type="journal article" date="2021" name="Mol. Plant Microbe Interact.">
        <title>Complete Genome Sequence of the Plant-Pathogenic Fungus Colletotrichum lupini.</title>
        <authorList>
            <person name="Baroncelli R."/>
            <person name="Pensec F."/>
            <person name="Da Lio D."/>
            <person name="Boufleur T."/>
            <person name="Vicente I."/>
            <person name="Sarrocco S."/>
            <person name="Picot A."/>
            <person name="Baraldi E."/>
            <person name="Sukno S."/>
            <person name="Thon M."/>
            <person name="Le Floch G."/>
        </authorList>
    </citation>
    <scope>NUCLEOTIDE SEQUENCE</scope>
    <source>
        <strain evidence="6">IMI 504893</strain>
    </source>
</reference>
<dbReference type="RefSeq" id="XP_049150092.1">
    <property type="nucleotide sequence ID" value="XM_049292946.1"/>
</dbReference>
<protein>
    <submittedName>
        <fullName evidence="6">SNARE domain-containing protein</fullName>
    </submittedName>
</protein>
<evidence type="ECO:0000313" key="6">
    <source>
        <dbReference type="EMBL" id="UQC88488.1"/>
    </source>
</evidence>
<dbReference type="GO" id="GO:0005886">
    <property type="term" value="C:plasma membrane"/>
    <property type="evidence" value="ECO:0007669"/>
    <property type="project" value="TreeGrafter"/>
</dbReference>
<feature type="region of interest" description="Disordered" evidence="3">
    <location>
        <begin position="1"/>
        <end position="91"/>
    </location>
</feature>
<feature type="domain" description="T-SNARE coiled-coil homology" evidence="5">
    <location>
        <begin position="274"/>
        <end position="336"/>
    </location>
</feature>
<feature type="compositionally biased region" description="Polar residues" evidence="3">
    <location>
        <begin position="183"/>
        <end position="197"/>
    </location>
</feature>
<dbReference type="GeneID" id="73347956"/>
<feature type="region of interest" description="Disordered" evidence="3">
    <location>
        <begin position="181"/>
        <end position="201"/>
    </location>
</feature>
<evidence type="ECO:0000256" key="4">
    <source>
        <dbReference type="SAM" id="Phobius"/>
    </source>
</evidence>
<dbReference type="GO" id="GO:0005484">
    <property type="term" value="F:SNAP receptor activity"/>
    <property type="evidence" value="ECO:0007669"/>
    <property type="project" value="TreeGrafter"/>
</dbReference>
<organism evidence="6 7">
    <name type="scientific">Colletotrichum lupini</name>
    <dbReference type="NCBI Taxonomy" id="145971"/>
    <lineage>
        <taxon>Eukaryota</taxon>
        <taxon>Fungi</taxon>
        <taxon>Dikarya</taxon>
        <taxon>Ascomycota</taxon>
        <taxon>Pezizomycotina</taxon>
        <taxon>Sordariomycetes</taxon>
        <taxon>Hypocreomycetidae</taxon>
        <taxon>Glomerellales</taxon>
        <taxon>Glomerellaceae</taxon>
        <taxon>Colletotrichum</taxon>
        <taxon>Colletotrichum acutatum species complex</taxon>
    </lineage>
</organism>
<evidence type="ECO:0000256" key="2">
    <source>
        <dbReference type="SAM" id="Coils"/>
    </source>
</evidence>
<comment type="similarity">
    <text evidence="1">Belongs to the syntaxin family.</text>
</comment>
<dbReference type="PANTHER" id="PTHR19957">
    <property type="entry name" value="SYNTAXIN"/>
    <property type="match status" value="1"/>
</dbReference>
<evidence type="ECO:0000256" key="1">
    <source>
        <dbReference type="ARBA" id="ARBA00009063"/>
    </source>
</evidence>
<dbReference type="GO" id="GO:0006887">
    <property type="term" value="P:exocytosis"/>
    <property type="evidence" value="ECO:0007669"/>
    <property type="project" value="TreeGrafter"/>
</dbReference>
<keyword evidence="4" id="KW-0812">Transmembrane</keyword>